<evidence type="ECO:0000256" key="1">
    <source>
        <dbReference type="ARBA" id="ARBA00009129"/>
    </source>
</evidence>
<comment type="similarity">
    <text evidence="1">Belongs to the UPF0337 (CsbD) family.</text>
</comment>
<proteinExistence type="inferred from homology"/>
<feature type="compositionally biased region" description="Basic and acidic residues" evidence="2">
    <location>
        <begin position="48"/>
        <end position="58"/>
    </location>
</feature>
<reference evidence="4 5" key="1">
    <citation type="submission" date="2020-09" db="EMBL/GenBank/DDBJ databases">
        <title>Genome sequences of Mycetohabitans spp.</title>
        <authorList>
            <person name="Carter M.E."/>
            <person name="Carpenter S.C.D."/>
            <person name="Bogdanove A.J."/>
        </authorList>
    </citation>
    <scope>NUCLEOTIDE SEQUENCE [LARGE SCALE GENOMIC DNA]</scope>
    <source>
        <strain evidence="4 5">B12</strain>
    </source>
</reference>
<dbReference type="RefSeq" id="WP_237577565.1">
    <property type="nucleotide sequence ID" value="NZ_CP062171.1"/>
</dbReference>
<name>A0ABZ2PXW6_9BURK</name>
<feature type="region of interest" description="Disordered" evidence="2">
    <location>
        <begin position="36"/>
        <end position="58"/>
    </location>
</feature>
<dbReference type="SUPFAM" id="SSF69047">
    <property type="entry name" value="Hypothetical protein YjbJ"/>
    <property type="match status" value="1"/>
</dbReference>
<dbReference type="EMBL" id="CP062176">
    <property type="protein sequence ID" value="WXK39983.1"/>
    <property type="molecule type" value="Genomic_DNA"/>
</dbReference>
<organism evidence="4 5">
    <name type="scientific">Mycetohabitans rhizoxinica</name>
    <dbReference type="NCBI Taxonomy" id="412963"/>
    <lineage>
        <taxon>Bacteria</taxon>
        <taxon>Pseudomonadati</taxon>
        <taxon>Pseudomonadota</taxon>
        <taxon>Betaproteobacteria</taxon>
        <taxon>Burkholderiales</taxon>
        <taxon>Burkholderiaceae</taxon>
        <taxon>Mycetohabitans</taxon>
    </lineage>
</organism>
<keyword evidence="5" id="KW-1185">Reference proteome</keyword>
<dbReference type="Gene3D" id="1.10.1470.10">
    <property type="entry name" value="YjbJ"/>
    <property type="match status" value="1"/>
</dbReference>
<accession>A0ABZ2PXW6</accession>
<feature type="domain" description="CsbD-like" evidence="3">
    <location>
        <begin position="4"/>
        <end position="56"/>
    </location>
</feature>
<evidence type="ECO:0000259" key="3">
    <source>
        <dbReference type="Pfam" id="PF05532"/>
    </source>
</evidence>
<dbReference type="InterPro" id="IPR008462">
    <property type="entry name" value="CsbD"/>
</dbReference>
<evidence type="ECO:0000313" key="5">
    <source>
        <dbReference type="Proteomes" id="UP001493153"/>
    </source>
</evidence>
<dbReference type="Pfam" id="PF05532">
    <property type="entry name" value="CsbD"/>
    <property type="match status" value="1"/>
</dbReference>
<gene>
    <name evidence="4" type="ORF">IHE29_12220</name>
</gene>
<sequence length="58" mass="6179">MNKDQIKGVTEQVKGKANEVAGKVTGNKAHEIKGDVQQAAGKTQKTWGDAKEQVKKGS</sequence>
<evidence type="ECO:0000256" key="2">
    <source>
        <dbReference type="SAM" id="MobiDB-lite"/>
    </source>
</evidence>
<protein>
    <submittedName>
        <fullName evidence="4">CsbD family protein</fullName>
    </submittedName>
</protein>
<evidence type="ECO:0000313" key="4">
    <source>
        <dbReference type="EMBL" id="WXK39983.1"/>
    </source>
</evidence>
<dbReference type="InterPro" id="IPR036629">
    <property type="entry name" value="YjbJ_sf"/>
</dbReference>
<dbReference type="Proteomes" id="UP001493153">
    <property type="component" value="Chromosome"/>
</dbReference>